<proteinExistence type="predicted"/>
<name>A0ACB5SA05_9PEZI</name>
<comment type="caution">
    <text evidence="1">The sequence shown here is derived from an EMBL/GenBank/DDBJ whole genome shotgun (WGS) entry which is preliminary data.</text>
</comment>
<organism evidence="1 2">
    <name type="scientific">Neofusicoccum parvum</name>
    <dbReference type="NCBI Taxonomy" id="310453"/>
    <lineage>
        <taxon>Eukaryota</taxon>
        <taxon>Fungi</taxon>
        <taxon>Dikarya</taxon>
        <taxon>Ascomycota</taxon>
        <taxon>Pezizomycotina</taxon>
        <taxon>Dothideomycetes</taxon>
        <taxon>Dothideomycetes incertae sedis</taxon>
        <taxon>Botryosphaeriales</taxon>
        <taxon>Botryosphaeriaceae</taxon>
        <taxon>Neofusicoccum</taxon>
    </lineage>
</organism>
<dbReference type="EMBL" id="BSXG01000060">
    <property type="protein sequence ID" value="GME32155.1"/>
    <property type="molecule type" value="Genomic_DNA"/>
</dbReference>
<gene>
    <name evidence="1" type="primary">g7672</name>
    <name evidence="1" type="ORF">NpPPO83_00007672</name>
</gene>
<evidence type="ECO:0000313" key="2">
    <source>
        <dbReference type="Proteomes" id="UP001165186"/>
    </source>
</evidence>
<accession>A0ACB5SA05</accession>
<protein>
    <submittedName>
        <fullName evidence="1">Uncharacterized protein</fullName>
    </submittedName>
</protein>
<sequence length="138" mass="16010">MPSRGPRGRERREERAVKAQIKESLMRFAGPWQGRPGRLDIRRTFRRRSRRGGEFGYSLVLLAPGAARRDQAVLARSSRRILPVDALRNLLERQSQHAYGQYGDSYYDQRGYYDQDGQGRAGYQDEYYNDQYQAGFAA</sequence>
<keyword evidence="2" id="KW-1185">Reference proteome</keyword>
<evidence type="ECO:0000313" key="1">
    <source>
        <dbReference type="EMBL" id="GME32155.1"/>
    </source>
</evidence>
<dbReference type="Proteomes" id="UP001165186">
    <property type="component" value="Unassembled WGS sequence"/>
</dbReference>
<reference evidence="1" key="1">
    <citation type="submission" date="2024-09" db="EMBL/GenBank/DDBJ databases">
        <title>Draft Genome Sequences of Neofusicoccum parvum.</title>
        <authorList>
            <person name="Ashida A."/>
            <person name="Camagna M."/>
            <person name="Tanaka A."/>
            <person name="Takemoto D."/>
        </authorList>
    </citation>
    <scope>NUCLEOTIDE SEQUENCE</scope>
    <source>
        <strain evidence="1">PPO83</strain>
    </source>
</reference>